<dbReference type="Proteomes" id="UP001385499">
    <property type="component" value="Unassembled WGS sequence"/>
</dbReference>
<gene>
    <name evidence="2" type="ORF">V6575_09005</name>
</gene>
<sequence length="353" mass="37088">MTLYSKLQANPEFIALCAVSERLGSDPLQVQGPGGNTSIKSADLMWVKASGTWLSDALTTDLFVPVYHEVLAAALVADDGRANDVGPFTCAAENPSGLRASIEATVHASMPAKVVLHTHCVATIAAAVRTDAPTFLAAKLAGLPYAFIPYAKPGIDLARAIRQHAPAGTQILILGNHGLVTCGATVAEADSLLRDVSARLTPSTLAGSADITAAFCEKLSGSEWIPVPHGPSQQIAHDARLLALADGRTLYPDHLVFLGPGVTVVREGEQLKDVLTCAGQQQFPSKLVIMPGQGVAIPDSATPSEIALARALGDVLVRIEPQVSVSRLSGAQEAELLDWDAEVYRQSLNREGR</sequence>
<keyword evidence="3" id="KW-1185">Reference proteome</keyword>
<dbReference type="RefSeq" id="WP_340273968.1">
    <property type="nucleotide sequence ID" value="NZ_JBAKIA010000005.1"/>
</dbReference>
<protein>
    <submittedName>
        <fullName evidence="2">Class II aldolase/adducin family protein</fullName>
    </submittedName>
</protein>
<dbReference type="Gene3D" id="3.40.225.10">
    <property type="entry name" value="Class II aldolase/adducin N-terminal domain"/>
    <property type="match status" value="1"/>
</dbReference>
<name>A0ABU8TJ78_9HYPH</name>
<evidence type="ECO:0000313" key="2">
    <source>
        <dbReference type="EMBL" id="MEJ8474229.1"/>
    </source>
</evidence>
<dbReference type="Pfam" id="PF00596">
    <property type="entry name" value="Aldolase_II"/>
    <property type="match status" value="1"/>
</dbReference>
<reference evidence="2 3" key="1">
    <citation type="submission" date="2024-02" db="EMBL/GenBank/DDBJ databases">
        <title>Roseibium algae sp. nov., isolated from marine alga (Grateloupia sp.), showing potential in myo-inositol conversion.</title>
        <authorList>
            <person name="Wang Y."/>
        </authorList>
    </citation>
    <scope>NUCLEOTIDE SEQUENCE [LARGE SCALE GENOMIC DNA]</scope>
    <source>
        <strain evidence="2 3">H3510</strain>
    </source>
</reference>
<dbReference type="SUPFAM" id="SSF53639">
    <property type="entry name" value="AraD/HMP-PK domain-like"/>
    <property type="match status" value="1"/>
</dbReference>
<evidence type="ECO:0000259" key="1">
    <source>
        <dbReference type="SMART" id="SM01007"/>
    </source>
</evidence>
<dbReference type="SMART" id="SM01007">
    <property type="entry name" value="Aldolase_II"/>
    <property type="match status" value="1"/>
</dbReference>
<dbReference type="InterPro" id="IPR036409">
    <property type="entry name" value="Aldolase_II/adducin_N_sf"/>
</dbReference>
<organism evidence="2 3">
    <name type="scientific">Roseibium algae</name>
    <dbReference type="NCBI Taxonomy" id="3123038"/>
    <lineage>
        <taxon>Bacteria</taxon>
        <taxon>Pseudomonadati</taxon>
        <taxon>Pseudomonadota</taxon>
        <taxon>Alphaproteobacteria</taxon>
        <taxon>Hyphomicrobiales</taxon>
        <taxon>Stappiaceae</taxon>
        <taxon>Roseibium</taxon>
    </lineage>
</organism>
<dbReference type="EMBL" id="JBAKIA010000005">
    <property type="protein sequence ID" value="MEJ8474229.1"/>
    <property type="molecule type" value="Genomic_DNA"/>
</dbReference>
<comment type="caution">
    <text evidence="2">The sequence shown here is derived from an EMBL/GenBank/DDBJ whole genome shotgun (WGS) entry which is preliminary data.</text>
</comment>
<accession>A0ABU8TJ78</accession>
<proteinExistence type="predicted"/>
<evidence type="ECO:0000313" key="3">
    <source>
        <dbReference type="Proteomes" id="UP001385499"/>
    </source>
</evidence>
<dbReference type="InterPro" id="IPR001303">
    <property type="entry name" value="Aldolase_II/adducin_N"/>
</dbReference>
<feature type="domain" description="Class II aldolase/adducin N-terminal" evidence="1">
    <location>
        <begin position="15"/>
        <end position="204"/>
    </location>
</feature>